<dbReference type="InterPro" id="IPR050832">
    <property type="entry name" value="Bact_Acetyltransf"/>
</dbReference>
<evidence type="ECO:0000259" key="3">
    <source>
        <dbReference type="PROSITE" id="PS51186"/>
    </source>
</evidence>
<dbReference type="InterPro" id="IPR000182">
    <property type="entry name" value="GNAT_dom"/>
</dbReference>
<evidence type="ECO:0000256" key="2">
    <source>
        <dbReference type="ARBA" id="ARBA00023315"/>
    </source>
</evidence>
<feature type="domain" description="N-acetyltransferase" evidence="3">
    <location>
        <begin position="8"/>
        <end position="156"/>
    </location>
</feature>
<dbReference type="PANTHER" id="PTHR43877:SF2">
    <property type="entry name" value="AMINOALKYLPHOSPHONATE N-ACETYLTRANSFERASE-RELATED"/>
    <property type="match status" value="1"/>
</dbReference>
<dbReference type="PROSITE" id="PS51186">
    <property type="entry name" value="GNAT"/>
    <property type="match status" value="1"/>
</dbReference>
<dbReference type="SUPFAM" id="SSF55729">
    <property type="entry name" value="Acyl-CoA N-acyltransferases (Nat)"/>
    <property type="match status" value="1"/>
</dbReference>
<dbReference type="Gene3D" id="3.40.630.30">
    <property type="match status" value="1"/>
</dbReference>
<dbReference type="Pfam" id="PF00583">
    <property type="entry name" value="Acetyltransf_1"/>
    <property type="match status" value="1"/>
</dbReference>
<sequence>MMESAMDFVIQREDPYSLDAQILMDELSAMLATLSGDGGQSRFCADDVCSARGAFVLARTSQGTPLGCGAFRRFDFGVAELKRVYARPNKAGVGRALLSALEAEAVAAGYHTLVLETRAVNQRAIAFYERNGYSPIDVFPSCSDLADARCFAKTLYGIDA</sequence>
<keyword evidence="2" id="KW-0012">Acyltransferase</keyword>
<dbReference type="CDD" id="cd04301">
    <property type="entry name" value="NAT_SF"/>
    <property type="match status" value="1"/>
</dbReference>
<keyword evidence="1 4" id="KW-0808">Transferase</keyword>
<dbReference type="InterPro" id="IPR016181">
    <property type="entry name" value="Acyl_CoA_acyltransferase"/>
</dbReference>
<dbReference type="AlphaFoldDB" id="A0A1H7BBG0"/>
<dbReference type="EMBL" id="FNYE01000017">
    <property type="protein sequence ID" value="SEJ75009.1"/>
    <property type="molecule type" value="Genomic_DNA"/>
</dbReference>
<dbReference type="STRING" id="667676.SAMN05192539_101774"/>
<name>A0A1H7BBG0_9BURK</name>
<evidence type="ECO:0000313" key="5">
    <source>
        <dbReference type="Proteomes" id="UP000198866"/>
    </source>
</evidence>
<accession>A0A1H7BBG0</accession>
<evidence type="ECO:0000256" key="1">
    <source>
        <dbReference type="ARBA" id="ARBA00022679"/>
    </source>
</evidence>
<dbReference type="GO" id="GO:0016747">
    <property type="term" value="F:acyltransferase activity, transferring groups other than amino-acyl groups"/>
    <property type="evidence" value="ECO:0007669"/>
    <property type="project" value="InterPro"/>
</dbReference>
<dbReference type="PANTHER" id="PTHR43877">
    <property type="entry name" value="AMINOALKYLPHOSPHONATE N-ACETYLTRANSFERASE-RELATED-RELATED"/>
    <property type="match status" value="1"/>
</dbReference>
<evidence type="ECO:0000313" key="4">
    <source>
        <dbReference type="EMBL" id="SEJ75009.1"/>
    </source>
</evidence>
<reference evidence="5" key="1">
    <citation type="submission" date="2016-10" db="EMBL/GenBank/DDBJ databases">
        <authorList>
            <person name="Varghese N."/>
            <person name="Submissions S."/>
        </authorList>
    </citation>
    <scope>NUCLEOTIDE SEQUENCE [LARGE SCALE GENOMIC DNA]</scope>
    <source>
        <strain evidence="5">LMG 26031</strain>
    </source>
</reference>
<gene>
    <name evidence="4" type="ORF">SAMN05192539_101774</name>
</gene>
<organism evidence="4 5">
    <name type="scientific">Paraburkholderia diazotrophica</name>
    <dbReference type="NCBI Taxonomy" id="667676"/>
    <lineage>
        <taxon>Bacteria</taxon>
        <taxon>Pseudomonadati</taxon>
        <taxon>Pseudomonadota</taxon>
        <taxon>Betaproteobacteria</taxon>
        <taxon>Burkholderiales</taxon>
        <taxon>Burkholderiaceae</taxon>
        <taxon>Paraburkholderia</taxon>
    </lineage>
</organism>
<protein>
    <submittedName>
        <fullName evidence="4">Acetyltransferase (GNAT) family protein</fullName>
    </submittedName>
</protein>
<proteinExistence type="predicted"/>
<dbReference type="Proteomes" id="UP000198866">
    <property type="component" value="Unassembled WGS sequence"/>
</dbReference>
<keyword evidence="5" id="KW-1185">Reference proteome</keyword>